<accession>A0A2P6PB72</accession>
<gene>
    <name evidence="1" type="ORF">RchiOBHm_Chr7g0214371</name>
</gene>
<sequence length="75" mass="8724">MRLFFPSCKHNFEGKHCRRCSNHCSKHNFEGRRCSLTTSFLGVNKHFCYYLVPSNRNQTTPISLVFCGCNFSDRG</sequence>
<dbReference type="AlphaFoldDB" id="A0A2P6PB72"/>
<name>A0A2P6PB72_ROSCH</name>
<dbReference type="Gramene" id="PRQ19180">
    <property type="protein sequence ID" value="PRQ19180"/>
    <property type="gene ID" value="RchiOBHm_Chr7g0214371"/>
</dbReference>
<evidence type="ECO:0000313" key="1">
    <source>
        <dbReference type="EMBL" id="PRQ19180.1"/>
    </source>
</evidence>
<proteinExistence type="predicted"/>
<evidence type="ECO:0000313" key="2">
    <source>
        <dbReference type="Proteomes" id="UP000238479"/>
    </source>
</evidence>
<protein>
    <submittedName>
        <fullName evidence="1">Uncharacterized protein</fullName>
    </submittedName>
</protein>
<dbReference type="Proteomes" id="UP000238479">
    <property type="component" value="Chromosome 7"/>
</dbReference>
<organism evidence="1 2">
    <name type="scientific">Rosa chinensis</name>
    <name type="common">China rose</name>
    <dbReference type="NCBI Taxonomy" id="74649"/>
    <lineage>
        <taxon>Eukaryota</taxon>
        <taxon>Viridiplantae</taxon>
        <taxon>Streptophyta</taxon>
        <taxon>Embryophyta</taxon>
        <taxon>Tracheophyta</taxon>
        <taxon>Spermatophyta</taxon>
        <taxon>Magnoliopsida</taxon>
        <taxon>eudicotyledons</taxon>
        <taxon>Gunneridae</taxon>
        <taxon>Pentapetalae</taxon>
        <taxon>rosids</taxon>
        <taxon>fabids</taxon>
        <taxon>Rosales</taxon>
        <taxon>Rosaceae</taxon>
        <taxon>Rosoideae</taxon>
        <taxon>Rosoideae incertae sedis</taxon>
        <taxon>Rosa</taxon>
    </lineage>
</organism>
<comment type="caution">
    <text evidence="1">The sequence shown here is derived from an EMBL/GenBank/DDBJ whole genome shotgun (WGS) entry which is preliminary data.</text>
</comment>
<reference evidence="1 2" key="1">
    <citation type="journal article" date="2018" name="Nat. Genet.">
        <title>The Rosa genome provides new insights in the design of modern roses.</title>
        <authorList>
            <person name="Bendahmane M."/>
        </authorList>
    </citation>
    <scope>NUCLEOTIDE SEQUENCE [LARGE SCALE GENOMIC DNA]</scope>
    <source>
        <strain evidence="2">cv. Old Blush</strain>
    </source>
</reference>
<dbReference type="EMBL" id="PDCK01000045">
    <property type="protein sequence ID" value="PRQ19180.1"/>
    <property type="molecule type" value="Genomic_DNA"/>
</dbReference>
<keyword evidence="2" id="KW-1185">Reference proteome</keyword>